<proteinExistence type="predicted"/>
<evidence type="ECO:0000313" key="2">
    <source>
        <dbReference type="EMBL" id="KAJ1154460.1"/>
    </source>
</evidence>
<organism evidence="2 3">
    <name type="scientific">Pleurodeles waltl</name>
    <name type="common">Iberian ribbed newt</name>
    <dbReference type="NCBI Taxonomy" id="8319"/>
    <lineage>
        <taxon>Eukaryota</taxon>
        <taxon>Metazoa</taxon>
        <taxon>Chordata</taxon>
        <taxon>Craniata</taxon>
        <taxon>Vertebrata</taxon>
        <taxon>Euteleostomi</taxon>
        <taxon>Amphibia</taxon>
        <taxon>Batrachia</taxon>
        <taxon>Caudata</taxon>
        <taxon>Salamandroidea</taxon>
        <taxon>Salamandridae</taxon>
        <taxon>Pleurodelinae</taxon>
        <taxon>Pleurodeles</taxon>
    </lineage>
</organism>
<name>A0AAV7RU94_PLEWA</name>
<accession>A0AAV7RU94</accession>
<dbReference type="EMBL" id="JANPWB010000009">
    <property type="protein sequence ID" value="KAJ1154460.1"/>
    <property type="molecule type" value="Genomic_DNA"/>
</dbReference>
<comment type="caution">
    <text evidence="2">The sequence shown here is derived from an EMBL/GenBank/DDBJ whole genome shotgun (WGS) entry which is preliminary data.</text>
</comment>
<protein>
    <submittedName>
        <fullName evidence="2">Uncharacterized protein</fullName>
    </submittedName>
</protein>
<sequence length="266" mass="28483">MFLGVGAPPGHPWGRCNRAFAISGWRLRLRPVSSGDLTPRGAERPSSGPTVVSSGAPPGQEMFGSAHQFQAPCLLVPSPRCQGPAHSPVCGPSAKAPRSDGPARRARPRPPASLVVLELRASRTGNPRIRHPWATAFNSSSGSEQALYFGGPQTRPDHRVPLGSSQAPRSLSDPGQQRRSRPNRRDRPSGSAAHSSPEPSRLHDSSAALAWLLHVSGSFETRSGPLRQTPTFARCLDCSARPHPGSELSRVRRSLLPVSCRIQLLV</sequence>
<evidence type="ECO:0000256" key="1">
    <source>
        <dbReference type="SAM" id="MobiDB-lite"/>
    </source>
</evidence>
<gene>
    <name evidence="2" type="ORF">NDU88_007212</name>
</gene>
<feature type="region of interest" description="Disordered" evidence="1">
    <location>
        <begin position="82"/>
        <end position="114"/>
    </location>
</feature>
<reference evidence="2" key="1">
    <citation type="journal article" date="2022" name="bioRxiv">
        <title>Sequencing and chromosome-scale assembly of the giantPleurodeles waltlgenome.</title>
        <authorList>
            <person name="Brown T."/>
            <person name="Elewa A."/>
            <person name="Iarovenko S."/>
            <person name="Subramanian E."/>
            <person name="Araus A.J."/>
            <person name="Petzold A."/>
            <person name="Susuki M."/>
            <person name="Suzuki K.-i.T."/>
            <person name="Hayashi T."/>
            <person name="Toyoda A."/>
            <person name="Oliveira C."/>
            <person name="Osipova E."/>
            <person name="Leigh N.D."/>
            <person name="Simon A."/>
            <person name="Yun M.H."/>
        </authorList>
    </citation>
    <scope>NUCLEOTIDE SEQUENCE</scope>
    <source>
        <strain evidence="2">20211129_DDA</strain>
        <tissue evidence="2">Liver</tissue>
    </source>
</reference>
<dbReference type="AlphaFoldDB" id="A0AAV7RU94"/>
<keyword evidence="3" id="KW-1185">Reference proteome</keyword>
<evidence type="ECO:0000313" key="3">
    <source>
        <dbReference type="Proteomes" id="UP001066276"/>
    </source>
</evidence>
<feature type="region of interest" description="Disordered" evidence="1">
    <location>
        <begin position="31"/>
        <end position="64"/>
    </location>
</feature>
<feature type="region of interest" description="Disordered" evidence="1">
    <location>
        <begin position="128"/>
        <end position="203"/>
    </location>
</feature>
<dbReference type="Proteomes" id="UP001066276">
    <property type="component" value="Chromosome 5"/>
</dbReference>